<dbReference type="PANTHER" id="PTHR17985:SF8">
    <property type="entry name" value="TRANSPORT AND GOLGI ORGANIZATION PROTEIN 2 HOMOLOG"/>
    <property type="match status" value="1"/>
</dbReference>
<dbReference type="AlphaFoldDB" id="A0A917ZP48"/>
<keyword evidence="2" id="KW-1185">Reference proteome</keyword>
<name>A0A917ZP48_9GAMM</name>
<dbReference type="EMBL" id="BMLT01000014">
    <property type="protein sequence ID" value="GGO87708.1"/>
    <property type="molecule type" value="Genomic_DNA"/>
</dbReference>
<evidence type="ECO:0008006" key="3">
    <source>
        <dbReference type="Google" id="ProtNLM"/>
    </source>
</evidence>
<comment type="caution">
    <text evidence="1">The sequence shown here is derived from an EMBL/GenBank/DDBJ whole genome shotgun (WGS) entry which is preliminary data.</text>
</comment>
<dbReference type="PANTHER" id="PTHR17985">
    <property type="entry name" value="SER/THR-RICH PROTEIN T10 IN DGCR REGION"/>
    <property type="match status" value="1"/>
</dbReference>
<dbReference type="Pfam" id="PF05742">
    <property type="entry name" value="TANGO2"/>
    <property type="match status" value="1"/>
</dbReference>
<dbReference type="InterPro" id="IPR008551">
    <property type="entry name" value="TANGO2"/>
</dbReference>
<evidence type="ECO:0000313" key="1">
    <source>
        <dbReference type="EMBL" id="GGO87708.1"/>
    </source>
</evidence>
<accession>A0A917ZP48</accession>
<dbReference type="RefSeq" id="WP_188862556.1">
    <property type="nucleotide sequence ID" value="NZ_BMLT01000014.1"/>
</dbReference>
<protein>
    <recommendedName>
        <fullName evidence="3">NRDE family protein</fullName>
    </recommendedName>
</protein>
<reference evidence="1 2" key="1">
    <citation type="journal article" date="2014" name="Int. J. Syst. Evol. Microbiol.">
        <title>Complete genome sequence of Corynebacterium casei LMG S-19264T (=DSM 44701T), isolated from a smear-ripened cheese.</title>
        <authorList>
            <consortium name="US DOE Joint Genome Institute (JGI-PGF)"/>
            <person name="Walter F."/>
            <person name="Albersmeier A."/>
            <person name="Kalinowski J."/>
            <person name="Ruckert C."/>
        </authorList>
    </citation>
    <scope>NUCLEOTIDE SEQUENCE [LARGE SCALE GENOMIC DNA]</scope>
    <source>
        <strain evidence="1 2">CGMCC 1.7286</strain>
    </source>
</reference>
<organism evidence="1 2">
    <name type="scientific">Marinobacterium nitratireducens</name>
    <dbReference type="NCBI Taxonomy" id="518897"/>
    <lineage>
        <taxon>Bacteria</taxon>
        <taxon>Pseudomonadati</taxon>
        <taxon>Pseudomonadota</taxon>
        <taxon>Gammaproteobacteria</taxon>
        <taxon>Oceanospirillales</taxon>
        <taxon>Oceanospirillaceae</taxon>
        <taxon>Marinobacterium</taxon>
    </lineage>
</organism>
<proteinExistence type="predicted"/>
<sequence>MCLIAFAYRRHPRYNLILVANRDEFYRRPASALSAWDEEPGLLAGRDLEQGGTWLGLHRSGRLAAVTNYRDGRSQETGLRSRGYLTRDYLLGQEPASACAAALAAKSNRFAGFNLLLGDASGLCYLSNRGRAAQQLGPGVYGLSNALLDSPWPKLLRARQALTQLLTSQDLEASELAAILADRQRPGDDLLPDTGIGLEKERALSSCFIQLPEYGTRATSVIMQDHEGNTRFYEQSFDAEGPTDIRDYRFRMPVIGGQA</sequence>
<evidence type="ECO:0000313" key="2">
    <source>
        <dbReference type="Proteomes" id="UP000599578"/>
    </source>
</evidence>
<gene>
    <name evidence="1" type="ORF">GCM10011348_41510</name>
</gene>
<dbReference type="Proteomes" id="UP000599578">
    <property type="component" value="Unassembled WGS sequence"/>
</dbReference>